<dbReference type="AlphaFoldDB" id="A0A916Z0H1"/>
<dbReference type="EMBL" id="BMIP01000003">
    <property type="protein sequence ID" value="GGD68613.1"/>
    <property type="molecule type" value="Genomic_DNA"/>
</dbReference>
<gene>
    <name evidence="1" type="ORF">GCM10010990_17690</name>
</gene>
<sequence>MFFRSENTFLRPAWPEDRPALDRAGVPAASDPLRQAELTHALMVTLPTIAPGRVAGTAGLVARNGRWLPRIWLASAFRHLGLFEEIEDALMAISDQLPDPSGSSVRNPVPQLAAA</sequence>
<evidence type="ECO:0000313" key="1">
    <source>
        <dbReference type="EMBL" id="GGD68613.1"/>
    </source>
</evidence>
<name>A0A916Z0H1_9SPHN</name>
<reference evidence="1" key="2">
    <citation type="submission" date="2020-09" db="EMBL/GenBank/DDBJ databases">
        <authorList>
            <person name="Sun Q."/>
            <person name="Zhou Y."/>
        </authorList>
    </citation>
    <scope>NUCLEOTIDE SEQUENCE</scope>
    <source>
        <strain evidence="1">CGMCC 1.15360</strain>
    </source>
</reference>
<accession>A0A916Z0H1</accession>
<dbReference type="RefSeq" id="WP_066771462.1">
    <property type="nucleotide sequence ID" value="NZ_BMIP01000003.1"/>
</dbReference>
<comment type="caution">
    <text evidence="1">The sequence shown here is derived from an EMBL/GenBank/DDBJ whole genome shotgun (WGS) entry which is preliminary data.</text>
</comment>
<dbReference type="Proteomes" id="UP000612349">
    <property type="component" value="Unassembled WGS sequence"/>
</dbReference>
<reference evidence="1" key="1">
    <citation type="journal article" date="2014" name="Int. J. Syst. Evol. Microbiol.">
        <title>Complete genome sequence of Corynebacterium casei LMG S-19264T (=DSM 44701T), isolated from a smear-ripened cheese.</title>
        <authorList>
            <consortium name="US DOE Joint Genome Institute (JGI-PGF)"/>
            <person name="Walter F."/>
            <person name="Albersmeier A."/>
            <person name="Kalinowski J."/>
            <person name="Ruckert C."/>
        </authorList>
    </citation>
    <scope>NUCLEOTIDE SEQUENCE</scope>
    <source>
        <strain evidence="1">CGMCC 1.15360</strain>
    </source>
</reference>
<proteinExistence type="predicted"/>
<evidence type="ECO:0000313" key="2">
    <source>
        <dbReference type="Proteomes" id="UP000612349"/>
    </source>
</evidence>
<keyword evidence="2" id="KW-1185">Reference proteome</keyword>
<protein>
    <submittedName>
        <fullName evidence="1">Uncharacterized protein</fullName>
    </submittedName>
</protein>
<dbReference type="OrthoDB" id="9804153at2"/>
<organism evidence="1 2">
    <name type="scientific">Croceicoccus mobilis</name>
    <dbReference type="NCBI Taxonomy" id="1703339"/>
    <lineage>
        <taxon>Bacteria</taxon>
        <taxon>Pseudomonadati</taxon>
        <taxon>Pseudomonadota</taxon>
        <taxon>Alphaproteobacteria</taxon>
        <taxon>Sphingomonadales</taxon>
        <taxon>Erythrobacteraceae</taxon>
        <taxon>Croceicoccus</taxon>
    </lineage>
</organism>